<evidence type="ECO:0000256" key="1">
    <source>
        <dbReference type="SAM" id="MobiDB-lite"/>
    </source>
</evidence>
<feature type="compositionally biased region" description="Basic and acidic residues" evidence="1">
    <location>
        <begin position="93"/>
        <end position="102"/>
    </location>
</feature>
<feature type="compositionally biased region" description="Polar residues" evidence="1">
    <location>
        <begin position="25"/>
        <end position="38"/>
    </location>
</feature>
<dbReference type="InParanoid" id="B4CUP7"/>
<dbReference type="AlphaFoldDB" id="B4CUP7"/>
<name>B4CUP7_9BACT</name>
<protein>
    <submittedName>
        <fullName evidence="2">Uncharacterized protein</fullName>
    </submittedName>
</protein>
<dbReference type="EMBL" id="ABVL01000001">
    <property type="protein sequence ID" value="EDY22285.1"/>
    <property type="molecule type" value="Genomic_DNA"/>
</dbReference>
<accession>B4CUP7</accession>
<reference evidence="2 3" key="1">
    <citation type="journal article" date="2011" name="J. Bacteriol.">
        <title>Genome sequence of Chthoniobacter flavus Ellin428, an aerobic heterotrophic soil bacterium.</title>
        <authorList>
            <person name="Kant R."/>
            <person name="van Passel M.W."/>
            <person name="Palva A."/>
            <person name="Lucas S."/>
            <person name="Lapidus A."/>
            <person name="Glavina Del Rio T."/>
            <person name="Dalin E."/>
            <person name="Tice H."/>
            <person name="Bruce D."/>
            <person name="Goodwin L."/>
            <person name="Pitluck S."/>
            <person name="Larimer F.W."/>
            <person name="Land M.L."/>
            <person name="Hauser L."/>
            <person name="Sangwan P."/>
            <person name="de Vos W.M."/>
            <person name="Janssen P.H."/>
            <person name="Smidt H."/>
        </authorList>
    </citation>
    <scope>NUCLEOTIDE SEQUENCE [LARGE SCALE GENOMIC DNA]</scope>
    <source>
        <strain evidence="2 3">Ellin428</strain>
    </source>
</reference>
<dbReference type="STRING" id="497964.CfE428DRAFT_0410"/>
<evidence type="ECO:0000313" key="3">
    <source>
        <dbReference type="Proteomes" id="UP000005824"/>
    </source>
</evidence>
<gene>
    <name evidence="2" type="ORF">CfE428DRAFT_0410</name>
</gene>
<dbReference type="Proteomes" id="UP000005824">
    <property type="component" value="Unassembled WGS sequence"/>
</dbReference>
<comment type="caution">
    <text evidence="2">The sequence shown here is derived from an EMBL/GenBank/DDBJ whole genome shotgun (WGS) entry which is preliminary data.</text>
</comment>
<sequence>MKPLSPNTTCGRGGQRELEPASELRSVTTSGHGESPTHSGIILGTLKSGAMALLCLGLLDVPQIRAAVPQHDEPGALEHYHHEFYSHSYVDPNYREDLDHPPSGELSKSKTRKPINRNTNVSIGFGGHRRHHHQR</sequence>
<feature type="region of interest" description="Disordered" evidence="1">
    <location>
        <begin position="1"/>
        <end position="40"/>
    </location>
</feature>
<evidence type="ECO:0000313" key="2">
    <source>
        <dbReference type="EMBL" id="EDY22285.1"/>
    </source>
</evidence>
<feature type="compositionally biased region" description="Polar residues" evidence="1">
    <location>
        <begin position="1"/>
        <end position="10"/>
    </location>
</feature>
<feature type="region of interest" description="Disordered" evidence="1">
    <location>
        <begin position="92"/>
        <end position="135"/>
    </location>
</feature>
<proteinExistence type="predicted"/>
<organism evidence="2 3">
    <name type="scientific">Chthoniobacter flavus Ellin428</name>
    <dbReference type="NCBI Taxonomy" id="497964"/>
    <lineage>
        <taxon>Bacteria</taxon>
        <taxon>Pseudomonadati</taxon>
        <taxon>Verrucomicrobiota</taxon>
        <taxon>Spartobacteria</taxon>
        <taxon>Chthoniobacterales</taxon>
        <taxon>Chthoniobacteraceae</taxon>
        <taxon>Chthoniobacter</taxon>
    </lineage>
</organism>
<keyword evidence="3" id="KW-1185">Reference proteome</keyword>